<evidence type="ECO:0000256" key="1">
    <source>
        <dbReference type="ARBA" id="ARBA00022448"/>
    </source>
</evidence>
<dbReference type="GO" id="GO:0005524">
    <property type="term" value="F:ATP binding"/>
    <property type="evidence" value="ECO:0007669"/>
    <property type="project" value="UniProtKB-KW"/>
</dbReference>
<dbReference type="FunFam" id="3.40.50.300:FF:000133">
    <property type="entry name" value="Spermidine/putrescine import ATP-binding protein PotA"/>
    <property type="match status" value="1"/>
</dbReference>
<dbReference type="Gene3D" id="3.40.50.300">
    <property type="entry name" value="P-loop containing nucleotide triphosphate hydrolases"/>
    <property type="match status" value="1"/>
</dbReference>
<dbReference type="GO" id="GO:0016887">
    <property type="term" value="F:ATP hydrolysis activity"/>
    <property type="evidence" value="ECO:0007669"/>
    <property type="project" value="InterPro"/>
</dbReference>
<dbReference type="EMBL" id="QFQS01000005">
    <property type="protein sequence ID" value="PZQ95961.1"/>
    <property type="molecule type" value="Genomic_DNA"/>
</dbReference>
<reference evidence="5 6" key="1">
    <citation type="submission" date="2017-08" db="EMBL/GenBank/DDBJ databases">
        <title>Infants hospitalized years apart are colonized by the same room-sourced microbial strains.</title>
        <authorList>
            <person name="Brooks B."/>
            <person name="Olm M.R."/>
            <person name="Firek B.A."/>
            <person name="Baker R."/>
            <person name="Thomas B.C."/>
            <person name="Morowitz M.J."/>
            <person name="Banfield J.F."/>
        </authorList>
    </citation>
    <scope>NUCLEOTIDE SEQUENCE [LARGE SCALE GENOMIC DNA]</scope>
    <source>
        <strain evidence="5">S2_003_000_R2_11</strain>
    </source>
</reference>
<dbReference type="SMART" id="SM00382">
    <property type="entry name" value="AAA"/>
    <property type="match status" value="1"/>
</dbReference>
<dbReference type="InterPro" id="IPR050093">
    <property type="entry name" value="ABC_SmlMolc_Importer"/>
</dbReference>
<accession>A0A2W5RZ68</accession>
<dbReference type="SUPFAM" id="SSF50331">
    <property type="entry name" value="MOP-like"/>
    <property type="match status" value="1"/>
</dbReference>
<evidence type="ECO:0000256" key="3">
    <source>
        <dbReference type="ARBA" id="ARBA00022840"/>
    </source>
</evidence>
<gene>
    <name evidence="5" type="ORF">DI533_17490</name>
</gene>
<dbReference type="Pfam" id="PF08402">
    <property type="entry name" value="TOBE_2"/>
    <property type="match status" value="1"/>
</dbReference>
<dbReference type="Proteomes" id="UP000248975">
    <property type="component" value="Unassembled WGS sequence"/>
</dbReference>
<comment type="caution">
    <text evidence="5">The sequence shown here is derived from an EMBL/GenBank/DDBJ whole genome shotgun (WGS) entry which is preliminary data.</text>
</comment>
<evidence type="ECO:0000256" key="2">
    <source>
        <dbReference type="ARBA" id="ARBA00022741"/>
    </source>
</evidence>
<protein>
    <submittedName>
        <fullName evidence="5">Polyamine ABC transporter ATP-binding protein</fullName>
    </submittedName>
</protein>
<dbReference type="GO" id="GO:0043190">
    <property type="term" value="C:ATP-binding cassette (ABC) transporter complex"/>
    <property type="evidence" value="ECO:0007669"/>
    <property type="project" value="InterPro"/>
</dbReference>
<dbReference type="GO" id="GO:0015847">
    <property type="term" value="P:putrescine transport"/>
    <property type="evidence" value="ECO:0007669"/>
    <property type="project" value="UniProtKB-ARBA"/>
</dbReference>
<feature type="domain" description="ABC transporter" evidence="4">
    <location>
        <begin position="1"/>
        <end position="224"/>
    </location>
</feature>
<dbReference type="PROSITE" id="PS50893">
    <property type="entry name" value="ABC_TRANSPORTER_2"/>
    <property type="match status" value="1"/>
</dbReference>
<proteinExistence type="predicted"/>
<dbReference type="GO" id="GO:0022857">
    <property type="term" value="F:transmembrane transporter activity"/>
    <property type="evidence" value="ECO:0007669"/>
    <property type="project" value="InterPro"/>
</dbReference>
<organism evidence="5 6">
    <name type="scientific">Cereibacter sphaeroides</name>
    <name type="common">Rhodobacter sphaeroides</name>
    <dbReference type="NCBI Taxonomy" id="1063"/>
    <lineage>
        <taxon>Bacteria</taxon>
        <taxon>Pseudomonadati</taxon>
        <taxon>Pseudomonadota</taxon>
        <taxon>Alphaproteobacteria</taxon>
        <taxon>Rhodobacterales</taxon>
        <taxon>Paracoccaceae</taxon>
        <taxon>Cereibacter</taxon>
    </lineage>
</organism>
<dbReference type="InterPro" id="IPR017871">
    <property type="entry name" value="ABC_transporter-like_CS"/>
</dbReference>
<name>A0A2W5RZ68_CERSP</name>
<dbReference type="InterPro" id="IPR013611">
    <property type="entry name" value="Transp-assoc_OB_typ2"/>
</dbReference>
<dbReference type="InterPro" id="IPR008995">
    <property type="entry name" value="Mo/tungstate-bd_C_term_dom"/>
</dbReference>
<dbReference type="PANTHER" id="PTHR42781">
    <property type="entry name" value="SPERMIDINE/PUTRESCINE IMPORT ATP-BINDING PROTEIN POTA"/>
    <property type="match status" value="1"/>
</dbReference>
<keyword evidence="1" id="KW-0813">Transport</keyword>
<sequence>MTYGPVTALDDVSITVREGEFITLLGPSGSGKTTLLMSIAGFTQPTGGDIILDGRKITDLEPEDRNFGLVFQGYALFPHLSVADNIAFPLRVRKWDSTRIKARVTEMLALVGLDHLASRKPRQLSGGQQQRVALARALAFGPRVLLLDEPLSALDRMLREQMQQELRRLHRETGVTFLYVTHDQQEALTMSDRVAVFNKGRIVECDTAQRLFKAPQTQFVAEFLGENNFVTGTRQDGRWQAFGTSFVLPPERDAPADRQGATLWLRPGDIELGAGGPDEVSFQGKVEDTMFLGTRNSLTLRLDTGETIVASIPNELNLAEIVGQTLTFRARTTSVGVIPQEG</sequence>
<dbReference type="InterPro" id="IPR003593">
    <property type="entry name" value="AAA+_ATPase"/>
</dbReference>
<dbReference type="PROSITE" id="PS00211">
    <property type="entry name" value="ABC_TRANSPORTER_1"/>
    <property type="match status" value="1"/>
</dbReference>
<keyword evidence="3 5" id="KW-0067">ATP-binding</keyword>
<evidence type="ECO:0000259" key="4">
    <source>
        <dbReference type="PROSITE" id="PS50893"/>
    </source>
</evidence>
<dbReference type="InterPro" id="IPR027417">
    <property type="entry name" value="P-loop_NTPase"/>
</dbReference>
<dbReference type="AlphaFoldDB" id="A0A2W5RZ68"/>
<dbReference type="InterPro" id="IPR003439">
    <property type="entry name" value="ABC_transporter-like_ATP-bd"/>
</dbReference>
<evidence type="ECO:0000313" key="6">
    <source>
        <dbReference type="Proteomes" id="UP000248975"/>
    </source>
</evidence>
<dbReference type="SUPFAM" id="SSF52540">
    <property type="entry name" value="P-loop containing nucleoside triphosphate hydrolases"/>
    <property type="match status" value="1"/>
</dbReference>
<keyword evidence="2" id="KW-0547">Nucleotide-binding</keyword>
<dbReference type="Pfam" id="PF00005">
    <property type="entry name" value="ABC_tran"/>
    <property type="match status" value="1"/>
</dbReference>
<evidence type="ECO:0000313" key="5">
    <source>
        <dbReference type="EMBL" id="PZQ95961.1"/>
    </source>
</evidence>
<dbReference type="PANTHER" id="PTHR42781:SF4">
    <property type="entry name" value="SPERMIDINE_PUTRESCINE IMPORT ATP-BINDING PROTEIN POTA"/>
    <property type="match status" value="1"/>
</dbReference>